<keyword evidence="1" id="KW-1133">Transmembrane helix</keyword>
<proteinExistence type="predicted"/>
<dbReference type="EMBL" id="ACEO02000006">
    <property type="protein sequence ID" value="EFC52136.1"/>
    <property type="molecule type" value="Genomic_DNA"/>
</dbReference>
<sequence length="116" mass="12264">MLRAGVVDNGNTVLRFAAAVIVFAFAIAYAAQIGQIAMEAELAEGFGGGLDDFVGVGAALQGIGVVDDGNAAGGFLCAWQVDGFQQTGRAGDLNDVRFEHECVLVCFFRWPETVYR</sequence>
<feature type="transmembrane region" description="Helical" evidence="1">
    <location>
        <begin position="12"/>
        <end position="31"/>
    </location>
</feature>
<keyword evidence="1" id="KW-0812">Transmembrane</keyword>
<keyword evidence="1" id="KW-0472">Membrane</keyword>
<reference evidence="2 3" key="1">
    <citation type="submission" date="2010-01" db="EMBL/GenBank/DDBJ databases">
        <authorList>
            <person name="Weinstock G."/>
            <person name="Sodergren E."/>
            <person name="Clifton S."/>
            <person name="Fulton L."/>
            <person name="Fulton B."/>
            <person name="Courtney L."/>
            <person name="Fronick C."/>
            <person name="Harrison M."/>
            <person name="Strong C."/>
            <person name="Farmer C."/>
            <person name="Delahaunty K."/>
            <person name="Markovic C."/>
            <person name="Hall O."/>
            <person name="Minx P."/>
            <person name="Tomlinson C."/>
            <person name="Mitreva M."/>
            <person name="Nelson J."/>
            <person name="Hou S."/>
            <person name="Wollam A."/>
            <person name="Pepin K.H."/>
            <person name="Johnson M."/>
            <person name="Bhonagiri V."/>
            <person name="Nash W.E."/>
            <person name="Warren W."/>
            <person name="Chinwalla A."/>
            <person name="Mardis E.R."/>
            <person name="Wilson R.K."/>
        </authorList>
    </citation>
    <scope>NUCLEOTIDE SEQUENCE [LARGE SCALE GENOMIC DNA]</scope>
    <source>
        <strain evidence="2 3">NJ9703</strain>
    </source>
</reference>
<comment type="caution">
    <text evidence="2">The sequence shown here is derived from an EMBL/GenBank/DDBJ whole genome shotgun (WGS) entry which is preliminary data.</text>
</comment>
<gene>
    <name evidence="2" type="ORF">NEISUBOT_04540</name>
</gene>
<protein>
    <submittedName>
        <fullName evidence="2">Uncharacterized protein</fullName>
    </submittedName>
</protein>
<organism evidence="2 3">
    <name type="scientific">Neisseria subflava NJ9703</name>
    <dbReference type="NCBI Taxonomy" id="546268"/>
    <lineage>
        <taxon>Bacteria</taxon>
        <taxon>Pseudomonadati</taxon>
        <taxon>Pseudomonadota</taxon>
        <taxon>Betaproteobacteria</taxon>
        <taxon>Neisseriales</taxon>
        <taxon>Neisseriaceae</taxon>
        <taxon>Neisseria</taxon>
    </lineage>
</organism>
<evidence type="ECO:0000313" key="2">
    <source>
        <dbReference type="EMBL" id="EFC52136.1"/>
    </source>
</evidence>
<evidence type="ECO:0000256" key="1">
    <source>
        <dbReference type="SAM" id="Phobius"/>
    </source>
</evidence>
<name>A0A9W5IR35_NEISU</name>
<accession>A0A9W5IR35</accession>
<dbReference type="Proteomes" id="UP000004621">
    <property type="component" value="Unassembled WGS sequence"/>
</dbReference>
<dbReference type="AlphaFoldDB" id="A0A9W5IR35"/>
<evidence type="ECO:0000313" key="3">
    <source>
        <dbReference type="Proteomes" id="UP000004621"/>
    </source>
</evidence>